<organism evidence="12 13">
    <name type="scientific">Candidatus Buchananbacteria bacterium RIFCSPLOWO2_01_FULL_45_31</name>
    <dbReference type="NCBI Taxonomy" id="1797545"/>
    <lineage>
        <taxon>Bacteria</taxon>
        <taxon>Candidatus Buchananiibacteriota</taxon>
    </lineage>
</organism>
<dbReference type="FunFam" id="2.40.50.140:FF:000023">
    <property type="entry name" value="Polyribonucleotide nucleotidyltransferase"/>
    <property type="match status" value="1"/>
</dbReference>
<dbReference type="InterPro" id="IPR036456">
    <property type="entry name" value="PNPase_PH_RNA-bd_sf"/>
</dbReference>
<dbReference type="GO" id="GO:0000175">
    <property type="term" value="F:3'-5'-RNA exonuclease activity"/>
    <property type="evidence" value="ECO:0007669"/>
    <property type="project" value="TreeGrafter"/>
</dbReference>
<dbReference type="InterPro" id="IPR015847">
    <property type="entry name" value="ExoRNase_PH_dom2"/>
</dbReference>
<dbReference type="Pfam" id="PF03725">
    <property type="entry name" value="RNase_PH_C"/>
    <property type="match status" value="1"/>
</dbReference>
<dbReference type="Gene3D" id="3.30.230.70">
    <property type="entry name" value="GHMP Kinase, N-terminal domain"/>
    <property type="match status" value="2"/>
</dbReference>
<dbReference type="Gene3D" id="3.30.1370.10">
    <property type="entry name" value="K Homology domain, type 1"/>
    <property type="match status" value="1"/>
</dbReference>
<evidence type="ECO:0000256" key="3">
    <source>
        <dbReference type="ARBA" id="ARBA00022490"/>
    </source>
</evidence>
<evidence type="ECO:0000256" key="4">
    <source>
        <dbReference type="ARBA" id="ARBA00022679"/>
    </source>
</evidence>
<dbReference type="NCBIfam" id="NF008805">
    <property type="entry name" value="PRK11824.1"/>
    <property type="match status" value="1"/>
</dbReference>
<dbReference type="CDD" id="cd11364">
    <property type="entry name" value="RNase_PH_PNPase_2"/>
    <property type="match status" value="1"/>
</dbReference>
<keyword evidence="7 9" id="KW-0460">Magnesium</keyword>
<dbReference type="Proteomes" id="UP000177250">
    <property type="component" value="Unassembled WGS sequence"/>
</dbReference>
<dbReference type="EMBL" id="MHIO01000006">
    <property type="protein sequence ID" value="OGY54199.1"/>
    <property type="molecule type" value="Genomic_DNA"/>
</dbReference>
<dbReference type="PROSITE" id="PS50126">
    <property type="entry name" value="S1"/>
    <property type="match status" value="1"/>
</dbReference>
<dbReference type="EC" id="2.7.7.8" evidence="9"/>
<evidence type="ECO:0000256" key="1">
    <source>
        <dbReference type="ARBA" id="ARBA00004496"/>
    </source>
</evidence>
<dbReference type="PIRSF" id="PIRSF005499">
    <property type="entry name" value="PNPase"/>
    <property type="match status" value="1"/>
</dbReference>
<dbReference type="SMART" id="SM00316">
    <property type="entry name" value="S1"/>
    <property type="match status" value="1"/>
</dbReference>
<evidence type="ECO:0000256" key="2">
    <source>
        <dbReference type="ARBA" id="ARBA00007404"/>
    </source>
</evidence>
<feature type="binding site" evidence="9">
    <location>
        <position position="506"/>
    </location>
    <ligand>
        <name>Mg(2+)</name>
        <dbReference type="ChEBI" id="CHEBI:18420"/>
    </ligand>
</feature>
<accession>A0A1G1YPK6</accession>
<keyword evidence="3 9" id="KW-0963">Cytoplasm</keyword>
<feature type="compositionally biased region" description="Basic and acidic residues" evidence="10">
    <location>
        <begin position="717"/>
        <end position="729"/>
    </location>
</feature>
<dbReference type="GO" id="GO:0005829">
    <property type="term" value="C:cytosol"/>
    <property type="evidence" value="ECO:0007669"/>
    <property type="project" value="TreeGrafter"/>
</dbReference>
<proteinExistence type="inferred from homology"/>
<keyword evidence="8 9" id="KW-0694">RNA-binding</keyword>
<dbReference type="SUPFAM" id="SSF54791">
    <property type="entry name" value="Eukaryotic type KH-domain (KH-domain type I)"/>
    <property type="match status" value="1"/>
</dbReference>
<protein>
    <recommendedName>
        <fullName evidence="9">Polyribonucleotide nucleotidyltransferase</fullName>
        <ecNumber evidence="9">2.7.7.8</ecNumber>
    </recommendedName>
    <alternativeName>
        <fullName evidence="9">Polynucleotide phosphorylase</fullName>
        <shortName evidence="9">PNPase</shortName>
    </alternativeName>
</protein>
<dbReference type="SUPFAM" id="SSF50249">
    <property type="entry name" value="Nucleic acid-binding proteins"/>
    <property type="match status" value="1"/>
</dbReference>
<evidence type="ECO:0000259" key="11">
    <source>
        <dbReference type="PROSITE" id="PS50126"/>
    </source>
</evidence>
<dbReference type="SMART" id="SM00322">
    <property type="entry name" value="KH"/>
    <property type="match status" value="1"/>
</dbReference>
<dbReference type="Pfam" id="PF01138">
    <property type="entry name" value="RNase_PH"/>
    <property type="match status" value="2"/>
</dbReference>
<dbReference type="FunFam" id="3.30.230.70:FF:000001">
    <property type="entry name" value="Polyribonucleotide nucleotidyltransferase"/>
    <property type="match status" value="1"/>
</dbReference>
<dbReference type="CDD" id="cd02393">
    <property type="entry name" value="KH-I_PNPase"/>
    <property type="match status" value="1"/>
</dbReference>
<dbReference type="STRING" id="1797545.A3B15_01285"/>
<evidence type="ECO:0000256" key="10">
    <source>
        <dbReference type="SAM" id="MobiDB-lite"/>
    </source>
</evidence>
<dbReference type="InterPro" id="IPR004087">
    <property type="entry name" value="KH_dom"/>
</dbReference>
<dbReference type="InterPro" id="IPR036345">
    <property type="entry name" value="ExoRNase_PH_dom2_sf"/>
</dbReference>
<gene>
    <name evidence="9" type="primary">pnp</name>
    <name evidence="12" type="ORF">A3B15_01285</name>
</gene>
<name>A0A1G1YPK6_9BACT</name>
<evidence type="ECO:0000313" key="13">
    <source>
        <dbReference type="Proteomes" id="UP000177250"/>
    </source>
</evidence>
<dbReference type="NCBIfam" id="TIGR03591">
    <property type="entry name" value="polynuc_phos"/>
    <property type="match status" value="1"/>
</dbReference>
<dbReference type="PANTHER" id="PTHR11252:SF0">
    <property type="entry name" value="POLYRIBONUCLEOTIDE NUCLEOTIDYLTRANSFERASE 1, MITOCHONDRIAL"/>
    <property type="match status" value="1"/>
</dbReference>
<comment type="similarity">
    <text evidence="2 9">Belongs to the polyribonucleotide nucleotidyltransferase family.</text>
</comment>
<comment type="caution">
    <text evidence="12">The sequence shown here is derived from an EMBL/GenBank/DDBJ whole genome shotgun (WGS) entry which is preliminary data.</text>
</comment>
<reference evidence="12 13" key="1">
    <citation type="journal article" date="2016" name="Nat. Commun.">
        <title>Thousands of microbial genomes shed light on interconnected biogeochemical processes in an aquifer system.</title>
        <authorList>
            <person name="Anantharaman K."/>
            <person name="Brown C.T."/>
            <person name="Hug L.A."/>
            <person name="Sharon I."/>
            <person name="Castelle C.J."/>
            <person name="Probst A.J."/>
            <person name="Thomas B.C."/>
            <person name="Singh A."/>
            <person name="Wilkins M.J."/>
            <person name="Karaoz U."/>
            <person name="Brodie E.L."/>
            <person name="Williams K.H."/>
            <person name="Hubbard S.S."/>
            <person name="Banfield J.F."/>
        </authorList>
    </citation>
    <scope>NUCLEOTIDE SEQUENCE [LARGE SCALE GENOMIC DNA]</scope>
</reference>
<evidence type="ECO:0000256" key="7">
    <source>
        <dbReference type="ARBA" id="ARBA00022842"/>
    </source>
</evidence>
<dbReference type="InterPro" id="IPR036612">
    <property type="entry name" value="KH_dom_type_1_sf"/>
</dbReference>
<dbReference type="GO" id="GO:0006402">
    <property type="term" value="P:mRNA catabolic process"/>
    <property type="evidence" value="ECO:0007669"/>
    <property type="project" value="UniProtKB-UniRule"/>
</dbReference>
<comment type="catalytic activity">
    <reaction evidence="9">
        <text>RNA(n+1) + phosphate = RNA(n) + a ribonucleoside 5'-diphosphate</text>
        <dbReference type="Rhea" id="RHEA:22096"/>
        <dbReference type="Rhea" id="RHEA-COMP:14527"/>
        <dbReference type="Rhea" id="RHEA-COMP:17342"/>
        <dbReference type="ChEBI" id="CHEBI:43474"/>
        <dbReference type="ChEBI" id="CHEBI:57930"/>
        <dbReference type="ChEBI" id="CHEBI:140395"/>
        <dbReference type="EC" id="2.7.7.8"/>
    </reaction>
</comment>
<dbReference type="InterPro" id="IPR012340">
    <property type="entry name" value="NA-bd_OB-fold"/>
</dbReference>
<dbReference type="SUPFAM" id="SSF46915">
    <property type="entry name" value="Polynucleotide phosphorylase/guanosine pentaphosphate synthase (PNPase/GPSI), domain 3"/>
    <property type="match status" value="1"/>
</dbReference>
<dbReference type="CDD" id="cd04472">
    <property type="entry name" value="S1_PNPase"/>
    <property type="match status" value="1"/>
</dbReference>
<dbReference type="Gene3D" id="2.40.50.140">
    <property type="entry name" value="Nucleic acid-binding proteins"/>
    <property type="match status" value="1"/>
</dbReference>
<evidence type="ECO:0000256" key="9">
    <source>
        <dbReference type="HAMAP-Rule" id="MF_01595"/>
    </source>
</evidence>
<evidence type="ECO:0000256" key="5">
    <source>
        <dbReference type="ARBA" id="ARBA00022695"/>
    </source>
</evidence>
<dbReference type="FunFam" id="3.30.230.70:FF:000002">
    <property type="entry name" value="Polyribonucleotide nucleotidyltransferase"/>
    <property type="match status" value="1"/>
</dbReference>
<dbReference type="PANTHER" id="PTHR11252">
    <property type="entry name" value="POLYRIBONUCLEOTIDE NUCLEOTIDYLTRANSFERASE"/>
    <property type="match status" value="1"/>
</dbReference>
<keyword evidence="5 9" id="KW-0548">Nucleotidyltransferase</keyword>
<keyword evidence="4 9" id="KW-0808">Transferase</keyword>
<feature type="region of interest" description="Disordered" evidence="10">
    <location>
        <begin position="708"/>
        <end position="737"/>
    </location>
</feature>
<evidence type="ECO:0000256" key="6">
    <source>
        <dbReference type="ARBA" id="ARBA00022723"/>
    </source>
</evidence>
<dbReference type="InterPro" id="IPR027408">
    <property type="entry name" value="PNPase/RNase_PH_dom_sf"/>
</dbReference>
<feature type="domain" description="S1 motif" evidence="11">
    <location>
        <begin position="636"/>
        <end position="704"/>
    </location>
</feature>
<dbReference type="HAMAP" id="MF_01595">
    <property type="entry name" value="PNPase"/>
    <property type="match status" value="1"/>
</dbReference>
<comment type="cofactor">
    <cofactor evidence="9">
        <name>Mg(2+)</name>
        <dbReference type="ChEBI" id="CHEBI:18420"/>
    </cofactor>
</comment>
<dbReference type="InterPro" id="IPR003029">
    <property type="entry name" value="S1_domain"/>
</dbReference>
<dbReference type="InterPro" id="IPR020568">
    <property type="entry name" value="Ribosomal_Su5_D2-typ_SF"/>
</dbReference>
<evidence type="ECO:0000256" key="8">
    <source>
        <dbReference type="ARBA" id="ARBA00022884"/>
    </source>
</evidence>
<dbReference type="PROSITE" id="PS50084">
    <property type="entry name" value="KH_TYPE_1"/>
    <property type="match status" value="1"/>
</dbReference>
<dbReference type="FunFam" id="3.30.1370.10:FF:000001">
    <property type="entry name" value="Polyribonucleotide nucleotidyltransferase"/>
    <property type="match status" value="1"/>
</dbReference>
<dbReference type="Pfam" id="PF00013">
    <property type="entry name" value="KH_1"/>
    <property type="match status" value="1"/>
</dbReference>
<comment type="subcellular location">
    <subcellularLocation>
        <location evidence="1 9">Cytoplasm</location>
    </subcellularLocation>
</comment>
<dbReference type="SUPFAM" id="SSF54211">
    <property type="entry name" value="Ribosomal protein S5 domain 2-like"/>
    <property type="match status" value="2"/>
</dbReference>
<dbReference type="InterPro" id="IPR012162">
    <property type="entry name" value="PNPase"/>
</dbReference>
<comment type="function">
    <text evidence="9">Involved in mRNA degradation. Catalyzes the phosphorolysis of single-stranded polyribonucleotides processively in the 3'- to 5'-direction.</text>
</comment>
<dbReference type="InterPro" id="IPR004088">
    <property type="entry name" value="KH_dom_type_1"/>
</dbReference>
<evidence type="ECO:0000313" key="12">
    <source>
        <dbReference type="EMBL" id="OGY54199.1"/>
    </source>
</evidence>
<dbReference type="GO" id="GO:0000287">
    <property type="term" value="F:magnesium ion binding"/>
    <property type="evidence" value="ECO:0007669"/>
    <property type="project" value="UniProtKB-UniRule"/>
</dbReference>
<dbReference type="InterPro" id="IPR001247">
    <property type="entry name" value="ExoRNase_PH_dom1"/>
</dbReference>
<dbReference type="GO" id="GO:0006396">
    <property type="term" value="P:RNA processing"/>
    <property type="evidence" value="ECO:0007669"/>
    <property type="project" value="InterPro"/>
</dbReference>
<dbReference type="SUPFAM" id="SSF55666">
    <property type="entry name" value="Ribonuclease PH domain 2-like"/>
    <property type="match status" value="2"/>
</dbReference>
<dbReference type="AlphaFoldDB" id="A0A1G1YPK6"/>
<dbReference type="Pfam" id="PF00575">
    <property type="entry name" value="S1"/>
    <property type="match status" value="1"/>
</dbReference>
<sequence length="737" mass="80831">MEKKVFETDFAGKKLTIETDQLALQANGSCSVRLGDTVVLATATMGGIREGINFFPLSVDYEERLYAAGKIKGSRWIKREGRPSDESVLTSRLVDRCIRPLFSKEIKNDVQVILTVLSFDQENDSDAIGLVAASLALAMSDIPWAGPLAGVRVGRVEGQLILNPTFADRVNSDLDLIIAGMNDKVLMIDAGGLEVNEDTVYEAIDFSLKPIKHLIGFINDVVKAVGKEKIKMESAEIDPEEETMEAHKEMMQKTETWIKANVPQVLFDQNLTTKAGRKEVLAAAKERLVEYLEKEGIGKDRRKKALPLFDDYINKEVMRAILEEDKRVDGRKLNEIRPLNAQIGLLPRTHGSGLFDRGETQVLSVVTLGSPGDEQFLEGLEESGRKRFMHHYNFPPYSVGETGRLGSPGRREIGHGALAEKALSSMVPNKEEFPYTIRVVSEVLGSNGSSSMASTCGASLALMDAGVPIKKAVAGIAMGLASNEEKGLYKVLTDLQDLEDGNGGMDFKIAGTKDGITAIQLDTKTKGIPMPIIKQTLKQALEARLEILKIMDAAIAQPRADLSPYAPRIISFKIDPDKIREVIGPGGKIINKIIAETNVQIDIDQDGLVMITAMDPENGKKAEEWIKNIVKVVEPGEVYTGKVSRMFDFGAMVEILPGQEGMVHISELAHRRVGQVSDVVNLGDEVTVKVIGIDEKGRVNLSLKAMTPAPEGYVDTPRPERKKLFDRKPRSGGGRRF</sequence>
<keyword evidence="6 9" id="KW-0479">Metal-binding</keyword>
<dbReference type="GO" id="GO:0003723">
    <property type="term" value="F:RNA binding"/>
    <property type="evidence" value="ECO:0007669"/>
    <property type="project" value="UniProtKB-UniRule"/>
</dbReference>
<dbReference type="GO" id="GO:0004654">
    <property type="term" value="F:polyribonucleotide nucleotidyltransferase activity"/>
    <property type="evidence" value="ECO:0007669"/>
    <property type="project" value="UniProtKB-UniRule"/>
</dbReference>
<feature type="binding site" evidence="9">
    <location>
        <position position="500"/>
    </location>
    <ligand>
        <name>Mg(2+)</name>
        <dbReference type="ChEBI" id="CHEBI:18420"/>
    </ligand>
</feature>